<organism evidence="2 3">
    <name type="scientific">Citrus x changshan-huyou</name>
    <dbReference type="NCBI Taxonomy" id="2935761"/>
    <lineage>
        <taxon>Eukaryota</taxon>
        <taxon>Viridiplantae</taxon>
        <taxon>Streptophyta</taxon>
        <taxon>Embryophyta</taxon>
        <taxon>Tracheophyta</taxon>
        <taxon>Spermatophyta</taxon>
        <taxon>Magnoliopsida</taxon>
        <taxon>eudicotyledons</taxon>
        <taxon>Gunneridae</taxon>
        <taxon>Pentapetalae</taxon>
        <taxon>rosids</taxon>
        <taxon>malvids</taxon>
        <taxon>Sapindales</taxon>
        <taxon>Rutaceae</taxon>
        <taxon>Aurantioideae</taxon>
        <taxon>Citrus</taxon>
    </lineage>
</organism>
<dbReference type="AlphaFoldDB" id="A0AAP0LUT0"/>
<sequence length="202" mass="21803">MLAEAPASPGDGSHESGKQSPRSNIHKDDSPGPGSGYSNLVKPITGPRYIRVLEKASRFCTFIHPDLGSTCAESSRSGLDSEKFAIPKPEISWVHEYYKLVNPNEHLSLSLLSTYPISGRHVGSTTTHRLPISPRVFRGSISFWPARVSLAPQTLRFRVSAAAGLGHLLHDAGATAAVLVGAYGLVLSFDNLSQRKLIQPVH</sequence>
<feature type="region of interest" description="Disordered" evidence="1">
    <location>
        <begin position="1"/>
        <end position="40"/>
    </location>
</feature>
<reference evidence="2 3" key="1">
    <citation type="submission" date="2024-05" db="EMBL/GenBank/DDBJ databases">
        <title>Haplotype-resolved chromosome-level genome assembly of Huyou (Citrus changshanensis).</title>
        <authorList>
            <person name="Miao C."/>
            <person name="Chen W."/>
            <person name="Wu Y."/>
            <person name="Wang L."/>
            <person name="Zhao S."/>
            <person name="Grierson D."/>
            <person name="Xu C."/>
            <person name="Chen K."/>
        </authorList>
    </citation>
    <scope>NUCLEOTIDE SEQUENCE [LARGE SCALE GENOMIC DNA]</scope>
    <source>
        <strain evidence="2">01-14</strain>
        <tissue evidence="2">Leaf</tissue>
    </source>
</reference>
<evidence type="ECO:0000313" key="3">
    <source>
        <dbReference type="Proteomes" id="UP001428341"/>
    </source>
</evidence>
<keyword evidence="3" id="KW-1185">Reference proteome</keyword>
<protein>
    <submittedName>
        <fullName evidence="2">Uncharacterized protein</fullName>
    </submittedName>
</protein>
<name>A0AAP0LUT0_9ROSI</name>
<dbReference type="EMBL" id="JBCGBO010000007">
    <property type="protein sequence ID" value="KAK9187261.1"/>
    <property type="molecule type" value="Genomic_DNA"/>
</dbReference>
<proteinExistence type="predicted"/>
<accession>A0AAP0LUT0</accession>
<dbReference type="Proteomes" id="UP001428341">
    <property type="component" value="Unassembled WGS sequence"/>
</dbReference>
<gene>
    <name evidence="2" type="ORF">WN944_018653</name>
</gene>
<comment type="caution">
    <text evidence="2">The sequence shown here is derived from an EMBL/GenBank/DDBJ whole genome shotgun (WGS) entry which is preliminary data.</text>
</comment>
<evidence type="ECO:0000256" key="1">
    <source>
        <dbReference type="SAM" id="MobiDB-lite"/>
    </source>
</evidence>
<evidence type="ECO:0000313" key="2">
    <source>
        <dbReference type="EMBL" id="KAK9187261.1"/>
    </source>
</evidence>